<evidence type="ECO:0000256" key="1">
    <source>
        <dbReference type="SAM" id="Phobius"/>
    </source>
</evidence>
<organism evidence="2 3">
    <name type="scientific">Exidia glandulosa HHB12029</name>
    <dbReference type="NCBI Taxonomy" id="1314781"/>
    <lineage>
        <taxon>Eukaryota</taxon>
        <taxon>Fungi</taxon>
        <taxon>Dikarya</taxon>
        <taxon>Basidiomycota</taxon>
        <taxon>Agaricomycotina</taxon>
        <taxon>Agaricomycetes</taxon>
        <taxon>Auriculariales</taxon>
        <taxon>Exidiaceae</taxon>
        <taxon>Exidia</taxon>
    </lineage>
</organism>
<keyword evidence="3" id="KW-1185">Reference proteome</keyword>
<keyword evidence="1" id="KW-0472">Membrane</keyword>
<dbReference type="InParanoid" id="A0A165MKB5"/>
<dbReference type="EMBL" id="KV425910">
    <property type="protein sequence ID" value="KZV99396.1"/>
    <property type="molecule type" value="Genomic_DNA"/>
</dbReference>
<name>A0A165MKB5_EXIGL</name>
<dbReference type="AlphaFoldDB" id="A0A165MKB5"/>
<sequence length="149" mass="16980">MWASYREVCDARYRPSQTPRVLLWILALFYTGIALGLKVSRVPYIFSAGRPSTIGSVMLSERSALLAGSDYRSTPSSAQLHPSILQRLSSLYDDDQRQGELELVTSHILGTQRFRRLHSKIIRKGPTRALRHDRALLSSSLRRPTRKRD</sequence>
<keyword evidence="1" id="KW-0812">Transmembrane</keyword>
<proteinExistence type="predicted"/>
<accession>A0A165MKB5</accession>
<reference evidence="2 3" key="1">
    <citation type="journal article" date="2016" name="Mol. Biol. Evol.">
        <title>Comparative Genomics of Early-Diverging Mushroom-Forming Fungi Provides Insights into the Origins of Lignocellulose Decay Capabilities.</title>
        <authorList>
            <person name="Nagy L.G."/>
            <person name="Riley R."/>
            <person name="Tritt A."/>
            <person name="Adam C."/>
            <person name="Daum C."/>
            <person name="Floudas D."/>
            <person name="Sun H."/>
            <person name="Yadav J.S."/>
            <person name="Pangilinan J."/>
            <person name="Larsson K.H."/>
            <person name="Matsuura K."/>
            <person name="Barry K."/>
            <person name="Labutti K."/>
            <person name="Kuo R."/>
            <person name="Ohm R.A."/>
            <person name="Bhattacharya S.S."/>
            <person name="Shirouzu T."/>
            <person name="Yoshinaga Y."/>
            <person name="Martin F.M."/>
            <person name="Grigoriev I.V."/>
            <person name="Hibbett D.S."/>
        </authorList>
    </citation>
    <scope>NUCLEOTIDE SEQUENCE [LARGE SCALE GENOMIC DNA]</scope>
    <source>
        <strain evidence="2 3">HHB12029</strain>
    </source>
</reference>
<evidence type="ECO:0000313" key="3">
    <source>
        <dbReference type="Proteomes" id="UP000077266"/>
    </source>
</evidence>
<keyword evidence="1" id="KW-1133">Transmembrane helix</keyword>
<feature type="transmembrane region" description="Helical" evidence="1">
    <location>
        <begin position="21"/>
        <end position="37"/>
    </location>
</feature>
<protein>
    <submittedName>
        <fullName evidence="2">Uncharacterized protein</fullName>
    </submittedName>
</protein>
<dbReference type="Proteomes" id="UP000077266">
    <property type="component" value="Unassembled WGS sequence"/>
</dbReference>
<evidence type="ECO:0000313" key="2">
    <source>
        <dbReference type="EMBL" id="KZV99396.1"/>
    </source>
</evidence>
<gene>
    <name evidence="2" type="ORF">EXIGLDRAFT_762692</name>
</gene>